<proteinExistence type="predicted"/>
<evidence type="ECO:0000313" key="1">
    <source>
        <dbReference type="EMBL" id="GAA3970437.1"/>
    </source>
</evidence>
<reference evidence="2" key="1">
    <citation type="journal article" date="2019" name="Int. J. Syst. Evol. Microbiol.">
        <title>The Global Catalogue of Microorganisms (GCM) 10K type strain sequencing project: providing services to taxonomists for standard genome sequencing and annotation.</title>
        <authorList>
            <consortium name="The Broad Institute Genomics Platform"/>
            <consortium name="The Broad Institute Genome Sequencing Center for Infectious Disease"/>
            <person name="Wu L."/>
            <person name="Ma J."/>
        </authorList>
    </citation>
    <scope>NUCLEOTIDE SEQUENCE [LARGE SCALE GENOMIC DNA]</scope>
    <source>
        <strain evidence="2">JCM 16601</strain>
    </source>
</reference>
<keyword evidence="2" id="KW-1185">Reference proteome</keyword>
<comment type="caution">
    <text evidence="1">The sequence shown here is derived from an EMBL/GenBank/DDBJ whole genome shotgun (WGS) entry which is preliminary data.</text>
</comment>
<dbReference type="EMBL" id="BAAAZC010000013">
    <property type="protein sequence ID" value="GAA3970437.1"/>
    <property type="molecule type" value="Genomic_DNA"/>
</dbReference>
<sequence length="198" mass="22262">MKVENPVALRFILQDELYLLKADKVTYEIPTVAEPEIAEPAVEQAPVVLQTPTPVIIPSTQIPVVPIIETPSISFKYMGKNLKRFLVLTHYPNLEFIDDAHLTALTNIIKRKDLEVNDLAIVNIATYPDAKYDDLQQFFKPAKVLILGKNALPQAAPTLTLNTPKLLGGLSNLYSFSFGEMMDNVEYKKAFWEQVKGF</sequence>
<organism evidence="1 2">
    <name type="scientific">Mucilaginibacter dorajii</name>
    <dbReference type="NCBI Taxonomy" id="692994"/>
    <lineage>
        <taxon>Bacteria</taxon>
        <taxon>Pseudomonadati</taxon>
        <taxon>Bacteroidota</taxon>
        <taxon>Sphingobacteriia</taxon>
        <taxon>Sphingobacteriales</taxon>
        <taxon>Sphingobacteriaceae</taxon>
        <taxon>Mucilaginibacter</taxon>
    </lineage>
</organism>
<dbReference type="Proteomes" id="UP001500742">
    <property type="component" value="Unassembled WGS sequence"/>
</dbReference>
<accession>A0ABP7PSQ2</accession>
<protein>
    <submittedName>
        <fullName evidence="1">Uncharacterized protein</fullName>
    </submittedName>
</protein>
<dbReference type="RefSeq" id="WP_259095768.1">
    <property type="nucleotide sequence ID" value="NZ_BAAAZC010000013.1"/>
</dbReference>
<evidence type="ECO:0000313" key="2">
    <source>
        <dbReference type="Proteomes" id="UP001500742"/>
    </source>
</evidence>
<name>A0ABP7PSQ2_9SPHI</name>
<gene>
    <name evidence="1" type="ORF">GCM10022210_19400</name>
</gene>